<keyword evidence="3" id="KW-1185">Reference proteome</keyword>
<feature type="region of interest" description="Disordered" evidence="1">
    <location>
        <begin position="1"/>
        <end position="44"/>
    </location>
</feature>
<protein>
    <submittedName>
        <fullName evidence="2">Tubulin-specific chaperone A</fullName>
    </submittedName>
</protein>
<sequence length="185" mass="21399">MQHLEILAKKKRTNNDEQAEETAPTPEQTDQPVEETNIQDEDPPVQQLKSIELSDLARMLKEKIENHIKENRKKKTTYHSRNIQNHVNDMDILDIISDGNPLCVNCCEVVYNKTSKIIENQKEHEQSSSKKPVYLRNKGIYSDIFSPLLTNIHALTGFQEDFRNPLMKQIPVIFQQQKCEIAGSE</sequence>
<proteinExistence type="predicted"/>
<dbReference type="EMBL" id="AZIM01004353">
    <property type="protein sequence ID" value="ETE60833.1"/>
    <property type="molecule type" value="Genomic_DNA"/>
</dbReference>
<feature type="compositionally biased region" description="Polar residues" evidence="1">
    <location>
        <begin position="25"/>
        <end position="36"/>
    </location>
</feature>
<evidence type="ECO:0000256" key="1">
    <source>
        <dbReference type="SAM" id="MobiDB-lite"/>
    </source>
</evidence>
<dbReference type="AlphaFoldDB" id="V8NGR8"/>
<organism evidence="2 3">
    <name type="scientific">Ophiophagus hannah</name>
    <name type="common">King cobra</name>
    <name type="synonym">Naja hannah</name>
    <dbReference type="NCBI Taxonomy" id="8665"/>
    <lineage>
        <taxon>Eukaryota</taxon>
        <taxon>Metazoa</taxon>
        <taxon>Chordata</taxon>
        <taxon>Craniata</taxon>
        <taxon>Vertebrata</taxon>
        <taxon>Euteleostomi</taxon>
        <taxon>Lepidosauria</taxon>
        <taxon>Squamata</taxon>
        <taxon>Bifurcata</taxon>
        <taxon>Unidentata</taxon>
        <taxon>Episquamata</taxon>
        <taxon>Toxicofera</taxon>
        <taxon>Serpentes</taxon>
        <taxon>Colubroidea</taxon>
        <taxon>Elapidae</taxon>
        <taxon>Elapinae</taxon>
        <taxon>Ophiophagus</taxon>
    </lineage>
</organism>
<name>V8NGR8_OPHHA</name>
<reference evidence="2 3" key="1">
    <citation type="journal article" date="2013" name="Proc. Natl. Acad. Sci. U.S.A.">
        <title>The king cobra genome reveals dynamic gene evolution and adaptation in the snake venom system.</title>
        <authorList>
            <person name="Vonk F.J."/>
            <person name="Casewell N.R."/>
            <person name="Henkel C.V."/>
            <person name="Heimberg A.M."/>
            <person name="Jansen H.J."/>
            <person name="McCleary R.J."/>
            <person name="Kerkkamp H.M."/>
            <person name="Vos R.A."/>
            <person name="Guerreiro I."/>
            <person name="Calvete J.J."/>
            <person name="Wuster W."/>
            <person name="Woods A.E."/>
            <person name="Logan J.M."/>
            <person name="Harrison R.A."/>
            <person name="Castoe T.A."/>
            <person name="de Koning A.P."/>
            <person name="Pollock D.D."/>
            <person name="Yandell M."/>
            <person name="Calderon D."/>
            <person name="Renjifo C."/>
            <person name="Currier R.B."/>
            <person name="Salgado D."/>
            <person name="Pla D."/>
            <person name="Sanz L."/>
            <person name="Hyder A.S."/>
            <person name="Ribeiro J.M."/>
            <person name="Arntzen J.W."/>
            <person name="van den Thillart G.E."/>
            <person name="Boetzer M."/>
            <person name="Pirovano W."/>
            <person name="Dirks R.P."/>
            <person name="Spaink H.P."/>
            <person name="Duboule D."/>
            <person name="McGlinn E."/>
            <person name="Kini R.M."/>
            <person name="Richardson M.K."/>
        </authorList>
    </citation>
    <scope>NUCLEOTIDE SEQUENCE</scope>
    <source>
        <tissue evidence="2">Blood</tissue>
    </source>
</reference>
<evidence type="ECO:0000313" key="3">
    <source>
        <dbReference type="Proteomes" id="UP000018936"/>
    </source>
</evidence>
<accession>V8NGR8</accession>
<gene>
    <name evidence="2" type="primary">TBCA</name>
    <name evidence="2" type="ORF">L345_13421</name>
</gene>
<comment type="caution">
    <text evidence="2">The sequence shown here is derived from an EMBL/GenBank/DDBJ whole genome shotgun (WGS) entry which is preliminary data.</text>
</comment>
<dbReference type="Proteomes" id="UP000018936">
    <property type="component" value="Unassembled WGS sequence"/>
</dbReference>
<evidence type="ECO:0000313" key="2">
    <source>
        <dbReference type="EMBL" id="ETE60833.1"/>
    </source>
</evidence>
<feature type="non-terminal residue" evidence="2">
    <location>
        <position position="185"/>
    </location>
</feature>
<feature type="non-terminal residue" evidence="2">
    <location>
        <position position="1"/>
    </location>
</feature>